<reference evidence="13 14" key="1">
    <citation type="submission" date="2020-04" db="EMBL/GenBank/DDBJ databases">
        <title>Plant Genome Project.</title>
        <authorList>
            <person name="Zhang R.-G."/>
        </authorList>
    </citation>
    <scope>NUCLEOTIDE SEQUENCE [LARGE SCALE GENOMIC DNA]</scope>
    <source>
        <strain evidence="13">YNK0</strain>
        <tissue evidence="13">Leaf</tissue>
    </source>
</reference>
<dbReference type="InterPro" id="IPR049808">
    <property type="entry name" value="CONSTANS-like_Bbox1"/>
</dbReference>
<comment type="similarity">
    <text evidence="2">Belongs to the CONSTANS family.</text>
</comment>
<evidence type="ECO:0000256" key="10">
    <source>
        <dbReference type="SAM" id="MobiDB-lite"/>
    </source>
</evidence>
<feature type="compositionally biased region" description="Polar residues" evidence="10">
    <location>
        <begin position="361"/>
        <end position="386"/>
    </location>
</feature>
<dbReference type="InterPro" id="IPR010402">
    <property type="entry name" value="CCT_domain"/>
</dbReference>
<feature type="domain" description="B box-type" evidence="11">
    <location>
        <begin position="53"/>
        <end position="100"/>
    </location>
</feature>
<dbReference type="GO" id="GO:0006355">
    <property type="term" value="P:regulation of DNA-templated transcription"/>
    <property type="evidence" value="ECO:0007669"/>
    <property type="project" value="UniProtKB-ARBA"/>
</dbReference>
<feature type="region of interest" description="Disordered" evidence="10">
    <location>
        <begin position="361"/>
        <end position="402"/>
    </location>
</feature>
<accession>A0A834ZMS0</accession>
<evidence type="ECO:0000259" key="11">
    <source>
        <dbReference type="PROSITE" id="PS50119"/>
    </source>
</evidence>
<comment type="subcellular location">
    <subcellularLocation>
        <location evidence="1 9">Nucleus</location>
    </subcellularLocation>
</comment>
<protein>
    <submittedName>
        <fullName evidence="13">Uncharacterized protein</fullName>
    </submittedName>
</protein>
<keyword evidence="14" id="KW-1185">Reference proteome</keyword>
<dbReference type="Proteomes" id="UP000655225">
    <property type="component" value="Unassembled WGS sequence"/>
</dbReference>
<dbReference type="GO" id="GO:0005634">
    <property type="term" value="C:nucleus"/>
    <property type="evidence" value="ECO:0007669"/>
    <property type="project" value="UniProtKB-SubCell"/>
</dbReference>
<organism evidence="13 14">
    <name type="scientific">Tetracentron sinense</name>
    <name type="common">Spur-leaf</name>
    <dbReference type="NCBI Taxonomy" id="13715"/>
    <lineage>
        <taxon>Eukaryota</taxon>
        <taxon>Viridiplantae</taxon>
        <taxon>Streptophyta</taxon>
        <taxon>Embryophyta</taxon>
        <taxon>Tracheophyta</taxon>
        <taxon>Spermatophyta</taxon>
        <taxon>Magnoliopsida</taxon>
        <taxon>Trochodendrales</taxon>
        <taxon>Trochodendraceae</taxon>
        <taxon>Tetracentron</taxon>
    </lineage>
</organism>
<dbReference type="OMA" id="MIKNFGE"/>
<feature type="domain" description="B box-type" evidence="11">
    <location>
        <begin position="10"/>
        <end position="57"/>
    </location>
</feature>
<evidence type="ECO:0000256" key="7">
    <source>
        <dbReference type="ARBA" id="ARBA00023242"/>
    </source>
</evidence>
<dbReference type="Pfam" id="PF00643">
    <property type="entry name" value="zf-B_box"/>
    <property type="match status" value="1"/>
</dbReference>
<dbReference type="PROSITE" id="PS51017">
    <property type="entry name" value="CCT"/>
    <property type="match status" value="1"/>
</dbReference>
<evidence type="ECO:0000256" key="9">
    <source>
        <dbReference type="PROSITE-ProRule" id="PRU00357"/>
    </source>
</evidence>
<evidence type="ECO:0000313" key="14">
    <source>
        <dbReference type="Proteomes" id="UP000655225"/>
    </source>
</evidence>
<feature type="region of interest" description="Disordered" evidence="10">
    <location>
        <begin position="453"/>
        <end position="478"/>
    </location>
</feature>
<evidence type="ECO:0000256" key="5">
    <source>
        <dbReference type="ARBA" id="ARBA00022771"/>
    </source>
</evidence>
<comment type="caution">
    <text evidence="13">The sequence shown here is derived from an EMBL/GenBank/DDBJ whole genome shotgun (WGS) entry which is preliminary data.</text>
</comment>
<keyword evidence="3" id="KW-0479">Metal-binding</keyword>
<feature type="domain" description="CCT" evidence="12">
    <location>
        <begin position="426"/>
        <end position="468"/>
    </location>
</feature>
<dbReference type="EMBL" id="JABCRI010000004">
    <property type="protein sequence ID" value="KAF8408465.1"/>
    <property type="molecule type" value="Genomic_DNA"/>
</dbReference>
<dbReference type="InterPro" id="IPR000315">
    <property type="entry name" value="Znf_B-box"/>
</dbReference>
<dbReference type="OrthoDB" id="153872at2759"/>
<evidence type="ECO:0000256" key="6">
    <source>
        <dbReference type="ARBA" id="ARBA00022833"/>
    </source>
</evidence>
<evidence type="ECO:0000256" key="4">
    <source>
        <dbReference type="ARBA" id="ARBA00022737"/>
    </source>
</evidence>
<dbReference type="Pfam" id="PF06203">
    <property type="entry name" value="CCT"/>
    <property type="match status" value="1"/>
</dbReference>
<gene>
    <name evidence="13" type="ORF">HHK36_007619</name>
</gene>
<dbReference type="PANTHER" id="PTHR31717:SF45">
    <property type="entry name" value="ZINC FINGER PROTEIN CONSTANS-LIKE 14-RELATED"/>
    <property type="match status" value="1"/>
</dbReference>
<dbReference type="CDD" id="cd19821">
    <property type="entry name" value="Bbox1_BBX-like"/>
    <property type="match status" value="1"/>
</dbReference>
<dbReference type="GO" id="GO:0008270">
    <property type="term" value="F:zinc ion binding"/>
    <property type="evidence" value="ECO:0007669"/>
    <property type="project" value="UniProtKB-KW"/>
</dbReference>
<name>A0A834ZMS0_TETSI</name>
<evidence type="ECO:0000259" key="12">
    <source>
        <dbReference type="PROSITE" id="PS51017"/>
    </source>
</evidence>
<dbReference type="SMART" id="SM00336">
    <property type="entry name" value="BBOX"/>
    <property type="match status" value="2"/>
</dbReference>
<dbReference type="AlphaFoldDB" id="A0A834ZMS0"/>
<proteinExistence type="inferred from homology"/>
<keyword evidence="5 8" id="KW-0863">Zinc-finger</keyword>
<evidence type="ECO:0000313" key="13">
    <source>
        <dbReference type="EMBL" id="KAF8408465.1"/>
    </source>
</evidence>
<sequence length="478" mass="52820">MEISSESVTAKRIPCDFCTDQIAILYCRADSAKLCLFCDQYVHSANALSRKHLRSQICDNCSSEPVSVRCSTDNLLLCQECDWDAHGTCSISASHDRNPVEGFSGCPSPLELASLWGFDLGDKKSLLPPSPLPNNLIFPDWSSLDSIMSADSWLYKSSSRNLMVPNENPQMYANVPCVEIPVLSRQQNPSCGKNKQVICKQLVELLRRNLVPVEGDGDGEGEGLDDQETPGRCAPEGDVVYPELGNGATDAHQSLQQEQTPYTSLLMLPTMDLRENDRITEGDILWDTNRKVHQATQIWDFNLGRSRDHEEPGPLEVGYGASDAGFMIQNYSDLIKETPWANTKVLEDVYKMNCPMKYEHFSSQNNNSNNPTATQGPVTSESNNISMVKPLSGSTVGKPKACSSTNDVHFMELPLIVGGETARAATKADLELMAQNRGNAIYDRHIRYESRKARADTRKRVNGRFAKGSGDPDVENSS</sequence>
<dbReference type="PANTHER" id="PTHR31717">
    <property type="entry name" value="ZINC FINGER PROTEIN CONSTANS-LIKE 10"/>
    <property type="match status" value="1"/>
</dbReference>
<evidence type="ECO:0000256" key="3">
    <source>
        <dbReference type="ARBA" id="ARBA00022723"/>
    </source>
</evidence>
<keyword evidence="6" id="KW-0862">Zinc</keyword>
<evidence type="ECO:0000256" key="2">
    <source>
        <dbReference type="ARBA" id="ARBA00010024"/>
    </source>
</evidence>
<dbReference type="PROSITE" id="PS50119">
    <property type="entry name" value="ZF_BBOX"/>
    <property type="match status" value="2"/>
</dbReference>
<keyword evidence="4" id="KW-0677">Repeat</keyword>
<keyword evidence="7 9" id="KW-0539">Nucleus</keyword>
<evidence type="ECO:0000256" key="1">
    <source>
        <dbReference type="ARBA" id="ARBA00004123"/>
    </source>
</evidence>
<evidence type="ECO:0000256" key="8">
    <source>
        <dbReference type="PROSITE-ProRule" id="PRU00024"/>
    </source>
</evidence>